<evidence type="ECO:0000313" key="2">
    <source>
        <dbReference type="EMBL" id="BBB31890.1"/>
    </source>
</evidence>
<accession>A0A7R6SYI6</accession>
<dbReference type="KEGG" id="thyd:TTHT_0266"/>
<evidence type="ECO:0000256" key="1">
    <source>
        <dbReference type="ARBA" id="ARBA00005534"/>
    </source>
</evidence>
<dbReference type="PANTHER" id="PTHR30615">
    <property type="entry name" value="UNCHARACTERIZED PROTEIN YJBQ-RELATED"/>
    <property type="match status" value="1"/>
</dbReference>
<dbReference type="Proteomes" id="UP000595564">
    <property type="component" value="Chromosome"/>
</dbReference>
<dbReference type="InterPro" id="IPR001602">
    <property type="entry name" value="UPF0047_YjbQ-like"/>
</dbReference>
<proteinExistence type="inferred from homology"/>
<dbReference type="RefSeq" id="WP_201328224.1">
    <property type="nucleotide sequence ID" value="NZ_AP017470.1"/>
</dbReference>
<dbReference type="PROSITE" id="PS01314">
    <property type="entry name" value="UPF0047"/>
    <property type="match status" value="1"/>
</dbReference>
<evidence type="ECO:0008006" key="4">
    <source>
        <dbReference type="Google" id="ProtNLM"/>
    </source>
</evidence>
<comment type="similarity">
    <text evidence="1">Belongs to the UPF0047 family.</text>
</comment>
<dbReference type="Gene3D" id="2.60.120.460">
    <property type="entry name" value="YjbQ-like"/>
    <property type="match status" value="1"/>
</dbReference>
<reference evidence="2 3" key="1">
    <citation type="journal article" date="2012" name="Extremophiles">
        <title>Thermotomaculum hydrothermale gen. nov., sp. nov., a novel heterotrophic thermophile within the phylum Acidobacteria from a deep-sea hydrothermal vent chimney in the Southern Okinawa Trough.</title>
        <authorList>
            <person name="Izumi H."/>
            <person name="Nunoura T."/>
            <person name="Miyazaki M."/>
            <person name="Mino S."/>
            <person name="Toki T."/>
            <person name="Takai K."/>
            <person name="Sako Y."/>
            <person name="Sawabe T."/>
            <person name="Nakagawa S."/>
        </authorList>
    </citation>
    <scope>NUCLEOTIDE SEQUENCE [LARGE SCALE GENOMIC DNA]</scope>
    <source>
        <strain evidence="2 3">AC55</strain>
    </source>
</reference>
<dbReference type="NCBIfam" id="TIGR00149">
    <property type="entry name" value="TIGR00149_YjbQ"/>
    <property type="match status" value="1"/>
</dbReference>
<keyword evidence="3" id="KW-1185">Reference proteome</keyword>
<dbReference type="InterPro" id="IPR035917">
    <property type="entry name" value="YjbQ-like_sf"/>
</dbReference>
<dbReference type="Pfam" id="PF01894">
    <property type="entry name" value="YjbQ"/>
    <property type="match status" value="1"/>
</dbReference>
<evidence type="ECO:0000313" key="3">
    <source>
        <dbReference type="Proteomes" id="UP000595564"/>
    </source>
</evidence>
<dbReference type="AlphaFoldDB" id="A0A7R6SYI6"/>
<name>A0A7R6SYI6_9BACT</name>
<dbReference type="PANTHER" id="PTHR30615:SF8">
    <property type="entry name" value="UPF0047 PROTEIN C4A8.02C"/>
    <property type="match status" value="1"/>
</dbReference>
<protein>
    <recommendedName>
        <fullName evidence="4">Secondary thiamine-phosphate synthase enzyme</fullName>
    </recommendedName>
</protein>
<gene>
    <name evidence="2" type="ORF">TTHT_0266</name>
</gene>
<organism evidence="2 3">
    <name type="scientific">Thermotomaculum hydrothermale</name>
    <dbReference type="NCBI Taxonomy" id="981385"/>
    <lineage>
        <taxon>Bacteria</taxon>
        <taxon>Pseudomonadati</taxon>
        <taxon>Acidobacteriota</taxon>
        <taxon>Holophagae</taxon>
        <taxon>Thermotomaculales</taxon>
        <taxon>Thermotomaculaceae</taxon>
        <taxon>Thermotomaculum</taxon>
    </lineage>
</organism>
<dbReference type="PIRSF" id="PIRSF004681">
    <property type="entry name" value="UCP004681"/>
    <property type="match status" value="1"/>
</dbReference>
<dbReference type="SUPFAM" id="SSF111038">
    <property type="entry name" value="YjbQ-like"/>
    <property type="match status" value="1"/>
</dbReference>
<sequence>MAQSVLTVSTSSRNEMIDITHKIEGFLQENGCKNGILTVFVPHTTAAVTINENADPSVKRDILTYLSKLIPQNADFRHLEGNSDSHIKSTLVSPSITVIVENGRIVLGTWQSIFFCEFDGPRTRKVYLKFIEG</sequence>
<dbReference type="EMBL" id="AP017470">
    <property type="protein sequence ID" value="BBB31890.1"/>
    <property type="molecule type" value="Genomic_DNA"/>
</dbReference>